<evidence type="ECO:0000256" key="6">
    <source>
        <dbReference type="ARBA" id="ARBA00023316"/>
    </source>
</evidence>
<protein>
    <submittedName>
        <fullName evidence="8">Peptidoglycan bridge formation glycyltransferase FemA/FemB family protein</fullName>
    </submittedName>
</protein>
<proteinExistence type="inferred from homology"/>
<dbReference type="Proteomes" id="UP000724148">
    <property type="component" value="Unassembled WGS sequence"/>
</dbReference>
<gene>
    <name evidence="8" type="ORF">HYT40_01665</name>
</gene>
<keyword evidence="2" id="KW-0808">Transferase</keyword>
<accession>A0A931SBH7</accession>
<evidence type="ECO:0000256" key="2">
    <source>
        <dbReference type="ARBA" id="ARBA00022679"/>
    </source>
</evidence>
<dbReference type="InterPro" id="IPR003447">
    <property type="entry name" value="FEMABX"/>
</dbReference>
<dbReference type="AlphaFoldDB" id="A0A931SBH7"/>
<dbReference type="InterPro" id="IPR050644">
    <property type="entry name" value="PG_Glycine_Bridge_Synth"/>
</dbReference>
<dbReference type="SUPFAM" id="SSF55729">
    <property type="entry name" value="Acyl-CoA N-acyltransferases (Nat)"/>
    <property type="match status" value="2"/>
</dbReference>
<organism evidence="8 9">
    <name type="scientific">Candidatus Sungiibacteriota bacterium</name>
    <dbReference type="NCBI Taxonomy" id="2750080"/>
    <lineage>
        <taxon>Bacteria</taxon>
        <taxon>Candidatus Sungiibacteriota</taxon>
    </lineage>
</organism>
<dbReference type="GO" id="GO:0008360">
    <property type="term" value="P:regulation of cell shape"/>
    <property type="evidence" value="ECO:0007669"/>
    <property type="project" value="UniProtKB-KW"/>
</dbReference>
<dbReference type="GO" id="GO:0016755">
    <property type="term" value="F:aminoacyltransferase activity"/>
    <property type="evidence" value="ECO:0007669"/>
    <property type="project" value="InterPro"/>
</dbReference>
<keyword evidence="6" id="KW-0961">Cell wall biogenesis/degradation</keyword>
<dbReference type="PANTHER" id="PTHR36174:SF1">
    <property type="entry name" value="LIPID II:GLYCINE GLYCYLTRANSFERASE"/>
    <property type="match status" value="1"/>
</dbReference>
<evidence type="ECO:0000256" key="5">
    <source>
        <dbReference type="ARBA" id="ARBA00023315"/>
    </source>
</evidence>
<keyword evidence="5" id="KW-0012">Acyltransferase</keyword>
<evidence type="ECO:0000259" key="7">
    <source>
        <dbReference type="Pfam" id="PF13480"/>
    </source>
</evidence>
<feature type="domain" description="BioF2-like acetyltransferase" evidence="7">
    <location>
        <begin position="116"/>
        <end position="244"/>
    </location>
</feature>
<dbReference type="GO" id="GO:0009252">
    <property type="term" value="P:peptidoglycan biosynthetic process"/>
    <property type="evidence" value="ECO:0007669"/>
    <property type="project" value="UniProtKB-KW"/>
</dbReference>
<evidence type="ECO:0000256" key="3">
    <source>
        <dbReference type="ARBA" id="ARBA00022960"/>
    </source>
</evidence>
<dbReference type="Gene3D" id="3.40.630.30">
    <property type="match status" value="1"/>
</dbReference>
<dbReference type="Pfam" id="PF13480">
    <property type="entry name" value="Acetyltransf_6"/>
    <property type="match status" value="1"/>
</dbReference>
<comment type="similarity">
    <text evidence="1">Belongs to the FemABX family.</text>
</comment>
<dbReference type="PANTHER" id="PTHR36174">
    <property type="entry name" value="LIPID II:GLYCINE GLYCYLTRANSFERASE"/>
    <property type="match status" value="1"/>
</dbReference>
<dbReference type="InterPro" id="IPR038740">
    <property type="entry name" value="BioF2-like_GNAT_dom"/>
</dbReference>
<reference evidence="8" key="1">
    <citation type="submission" date="2020-07" db="EMBL/GenBank/DDBJ databases">
        <title>Huge and variable diversity of episymbiotic CPR bacteria and DPANN archaea in groundwater ecosystems.</title>
        <authorList>
            <person name="He C.Y."/>
            <person name="Keren R."/>
            <person name="Whittaker M."/>
            <person name="Farag I.F."/>
            <person name="Doudna J."/>
            <person name="Cate J.H.D."/>
            <person name="Banfield J.F."/>
        </authorList>
    </citation>
    <scope>NUCLEOTIDE SEQUENCE</scope>
    <source>
        <strain evidence="8">NC_groundwater_193_Ag_S-0.1um_51_7</strain>
    </source>
</reference>
<keyword evidence="4" id="KW-0573">Peptidoglycan synthesis</keyword>
<comment type="caution">
    <text evidence="8">The sequence shown here is derived from an EMBL/GenBank/DDBJ whole genome shotgun (WGS) entry which is preliminary data.</text>
</comment>
<dbReference type="PROSITE" id="PS51191">
    <property type="entry name" value="FEMABX"/>
    <property type="match status" value="1"/>
</dbReference>
<dbReference type="EMBL" id="JACOZA010000040">
    <property type="protein sequence ID" value="MBI2096843.1"/>
    <property type="molecule type" value="Genomic_DNA"/>
</dbReference>
<name>A0A931SBH7_9BACT</name>
<sequence>MKSFLQSREWAEIQERDGRKAHRLVFGSESAVFFKHSLPLGLFYWYAPRPEIKNADAFLKALAELPGYPVFVRFEPEHDMAPLKGARTSQNLQPRETILADLTKSDQDLLAAMHSKTRYNIRLAEKHGVEIEKRVGADAVDDFYRLLQHTAERDRFRLHPKTHYEHLLQSNSHEFSNELLFAIYNSQIAAAAVINFYGDTATCLHSASDYQLRNVKAQHLLHWRALQAARAWGCGVFDFGGIDEKRWPGVTNFKIGFGGERKSYPAAFDVVFRPVWRGIYQLARKVV</sequence>
<evidence type="ECO:0000313" key="9">
    <source>
        <dbReference type="Proteomes" id="UP000724148"/>
    </source>
</evidence>
<keyword evidence="3" id="KW-0133">Cell shape</keyword>
<dbReference type="InterPro" id="IPR016181">
    <property type="entry name" value="Acyl_CoA_acyltransferase"/>
</dbReference>
<evidence type="ECO:0000313" key="8">
    <source>
        <dbReference type="EMBL" id="MBI2096843.1"/>
    </source>
</evidence>
<dbReference type="GO" id="GO:0071555">
    <property type="term" value="P:cell wall organization"/>
    <property type="evidence" value="ECO:0007669"/>
    <property type="project" value="UniProtKB-KW"/>
</dbReference>
<evidence type="ECO:0000256" key="1">
    <source>
        <dbReference type="ARBA" id="ARBA00009943"/>
    </source>
</evidence>
<evidence type="ECO:0000256" key="4">
    <source>
        <dbReference type="ARBA" id="ARBA00022984"/>
    </source>
</evidence>